<protein>
    <recommendedName>
        <fullName evidence="4">Glycosyltransferase</fullName>
        <ecNumber evidence="4">2.4.1.-</ecNumber>
    </recommendedName>
</protein>
<reference evidence="5 6" key="1">
    <citation type="submission" date="2020-08" db="EMBL/GenBank/DDBJ databases">
        <title>Plant Genome Project.</title>
        <authorList>
            <person name="Zhang R.-G."/>
        </authorList>
    </citation>
    <scope>NUCLEOTIDE SEQUENCE [LARGE SCALE GENOMIC DNA]</scope>
    <source>
        <tissue evidence="5">Rhizome</tissue>
    </source>
</reference>
<evidence type="ECO:0000313" key="6">
    <source>
        <dbReference type="Proteomes" id="UP000734854"/>
    </source>
</evidence>
<dbReference type="EC" id="2.4.1.-" evidence="4"/>
<dbReference type="CDD" id="cd03784">
    <property type="entry name" value="GT1_Gtf-like"/>
    <property type="match status" value="1"/>
</dbReference>
<sequence>MDLHVFFLPMTAMGHLIPMLQLAHLFSSRRGVRATVVAPAAAIPLIQPTLRHHPIQLLPLGDSDADALPLVTHPQNNKFTPEMGAAILRLEAPFVQLLRDHCPDCIVADLHYSWASSVAEEQGIPRLQFTGCGCFATVLLATIGLQSKLILPDHDDRRPFLIPGLPKEIHLTTSQLPEFVTHPTEILRFADSAQCFGMVINTFDDLEREYILHAKKYSGMKIWCLGPFSLSQPEVVASNCSDELMRWLDSKKQRYSVLYLCFGSLGLLPTTQLREIALGLQASRVDFVWVVRDAGDSAERLPEGFNERVMSSGKGMILKDWVPQRLILNNEAVGGFVTHCGWNSCLEAVAAGVPMVTWPLHSEQFLNEKLLVEELRIGVPVGATVCSLKGDERILVKAEAITRTVGEVMGSGEEVQARRERVATLREMAAKAVAEGGTSYLDMDNLLDDLISLKAGRRLARHEPVQ</sequence>
<name>A0A8J5HXD3_ZINOF</name>
<dbReference type="FunFam" id="3.40.50.2000:FF:000063">
    <property type="entry name" value="Glycosyltransferase"/>
    <property type="match status" value="1"/>
</dbReference>
<dbReference type="Proteomes" id="UP000734854">
    <property type="component" value="Unassembled WGS sequence"/>
</dbReference>
<comment type="similarity">
    <text evidence="1 3">Belongs to the UDP-glycosyltransferase family.</text>
</comment>
<evidence type="ECO:0000256" key="2">
    <source>
        <dbReference type="ARBA" id="ARBA00022679"/>
    </source>
</evidence>
<proteinExistence type="inferred from homology"/>
<keyword evidence="3" id="KW-0328">Glycosyltransferase</keyword>
<comment type="caution">
    <text evidence="5">The sequence shown here is derived from an EMBL/GenBank/DDBJ whole genome shotgun (WGS) entry which is preliminary data.</text>
</comment>
<evidence type="ECO:0000313" key="5">
    <source>
        <dbReference type="EMBL" id="KAG6521841.1"/>
    </source>
</evidence>
<dbReference type="AlphaFoldDB" id="A0A8J5HXD3"/>
<dbReference type="Pfam" id="PF00201">
    <property type="entry name" value="UDPGT"/>
    <property type="match status" value="1"/>
</dbReference>
<dbReference type="InterPro" id="IPR035595">
    <property type="entry name" value="UDP_glycos_trans_CS"/>
</dbReference>
<evidence type="ECO:0000256" key="4">
    <source>
        <dbReference type="RuleBase" id="RU362057"/>
    </source>
</evidence>
<keyword evidence="6" id="KW-1185">Reference proteome</keyword>
<organism evidence="5 6">
    <name type="scientific">Zingiber officinale</name>
    <name type="common">Ginger</name>
    <name type="synonym">Amomum zingiber</name>
    <dbReference type="NCBI Taxonomy" id="94328"/>
    <lineage>
        <taxon>Eukaryota</taxon>
        <taxon>Viridiplantae</taxon>
        <taxon>Streptophyta</taxon>
        <taxon>Embryophyta</taxon>
        <taxon>Tracheophyta</taxon>
        <taxon>Spermatophyta</taxon>
        <taxon>Magnoliopsida</taxon>
        <taxon>Liliopsida</taxon>
        <taxon>Zingiberales</taxon>
        <taxon>Zingiberaceae</taxon>
        <taxon>Zingiber</taxon>
    </lineage>
</organism>
<dbReference type="PROSITE" id="PS00375">
    <property type="entry name" value="UDPGT"/>
    <property type="match status" value="1"/>
</dbReference>
<dbReference type="GO" id="GO:0035251">
    <property type="term" value="F:UDP-glucosyltransferase activity"/>
    <property type="evidence" value="ECO:0007669"/>
    <property type="project" value="TreeGrafter"/>
</dbReference>
<dbReference type="EMBL" id="JACMSC010000005">
    <property type="protein sequence ID" value="KAG6521841.1"/>
    <property type="molecule type" value="Genomic_DNA"/>
</dbReference>
<dbReference type="Gene3D" id="3.40.50.2000">
    <property type="entry name" value="Glycogen Phosphorylase B"/>
    <property type="match status" value="2"/>
</dbReference>
<accession>A0A8J5HXD3</accession>
<dbReference type="InterPro" id="IPR002213">
    <property type="entry name" value="UDP_glucos_trans"/>
</dbReference>
<keyword evidence="2 3" id="KW-0808">Transferase</keyword>
<dbReference type="SUPFAM" id="SSF53756">
    <property type="entry name" value="UDP-Glycosyltransferase/glycogen phosphorylase"/>
    <property type="match status" value="1"/>
</dbReference>
<gene>
    <name evidence="5" type="ORF">ZIOFF_018974</name>
</gene>
<dbReference type="PANTHER" id="PTHR48047:SF19">
    <property type="entry name" value="GLYCOSYLTRANSFERASE"/>
    <property type="match status" value="1"/>
</dbReference>
<evidence type="ECO:0000256" key="3">
    <source>
        <dbReference type="RuleBase" id="RU003718"/>
    </source>
</evidence>
<dbReference type="PANTHER" id="PTHR48047">
    <property type="entry name" value="GLYCOSYLTRANSFERASE"/>
    <property type="match status" value="1"/>
</dbReference>
<evidence type="ECO:0000256" key="1">
    <source>
        <dbReference type="ARBA" id="ARBA00009995"/>
    </source>
</evidence>